<feature type="transmembrane region" description="Helical" evidence="1">
    <location>
        <begin position="262"/>
        <end position="283"/>
    </location>
</feature>
<accession>A0A501WXI6</accession>
<dbReference type="AlphaFoldDB" id="A0A501WXI6"/>
<keyword evidence="1" id="KW-0812">Transmembrane</keyword>
<organism evidence="2 3">
    <name type="scientific">Maribrevibacterium harenarium</name>
    <dbReference type="NCBI Taxonomy" id="2589817"/>
    <lineage>
        <taxon>Bacteria</taxon>
        <taxon>Pseudomonadati</taxon>
        <taxon>Pseudomonadota</taxon>
        <taxon>Gammaproteobacteria</taxon>
        <taxon>Oceanospirillales</taxon>
        <taxon>Oceanospirillaceae</taxon>
        <taxon>Maribrevibacterium</taxon>
    </lineage>
</organism>
<dbReference type="PANTHER" id="PTHR37308:SF1">
    <property type="entry name" value="POLYPRENYL-PHOSPHATE TRANSPORTER"/>
    <property type="match status" value="1"/>
</dbReference>
<keyword evidence="3" id="KW-1185">Reference proteome</keyword>
<dbReference type="PANTHER" id="PTHR37308">
    <property type="entry name" value="INTEGRAL MEMBRANE PROTEIN"/>
    <property type="match status" value="1"/>
</dbReference>
<proteinExistence type="predicted"/>
<feature type="transmembrane region" description="Helical" evidence="1">
    <location>
        <begin position="6"/>
        <end position="27"/>
    </location>
</feature>
<dbReference type="InterPro" id="IPR007163">
    <property type="entry name" value="VCA0040-like"/>
</dbReference>
<comment type="caution">
    <text evidence="2">The sequence shown here is derived from an EMBL/GenBank/DDBJ whole genome shotgun (WGS) entry which is preliminary data.</text>
</comment>
<feature type="transmembrane region" description="Helical" evidence="1">
    <location>
        <begin position="211"/>
        <end position="229"/>
    </location>
</feature>
<dbReference type="OrthoDB" id="9793746at2"/>
<dbReference type="Proteomes" id="UP000315901">
    <property type="component" value="Unassembled WGS sequence"/>
</dbReference>
<gene>
    <name evidence="2" type="ORF">FJM67_07255</name>
</gene>
<feature type="transmembrane region" description="Helical" evidence="1">
    <location>
        <begin position="84"/>
        <end position="102"/>
    </location>
</feature>
<protein>
    <submittedName>
        <fullName evidence="2">DUF368 domain-containing protein</fullName>
    </submittedName>
</protein>
<feature type="transmembrane region" description="Helical" evidence="1">
    <location>
        <begin position="178"/>
        <end position="199"/>
    </location>
</feature>
<dbReference type="EMBL" id="VFRR01000011">
    <property type="protein sequence ID" value="TPE52874.1"/>
    <property type="molecule type" value="Genomic_DNA"/>
</dbReference>
<sequence length="290" mass="31211">MGAADIVPGVSGGTIAFIVGIYDRLIGALSQVNGEALKLLRQRNLKGVWRHFDGTFLLVLVLGIGSSIFTLAGVMSELLANSPILLWSFFFGLILASAYILLKMIPQKHSATWLLMLLGGVVGAVLSLLVPTQVTVNTPMVFFSGVIAICAMILPGISGSFILLMLGMYGYVITAIKTLDLFTIAVFAAGAVVGLLSFAKVLNYLLHQHRSHTLALLTGIMLGALVKVWPWKMTLETIQVGDKTIPAVEARMLPWQLPEFQMIGDLLIPLVLMLLGAGLVILLEKVSSRK</sequence>
<dbReference type="Pfam" id="PF04018">
    <property type="entry name" value="VCA0040-like"/>
    <property type="match status" value="1"/>
</dbReference>
<keyword evidence="1" id="KW-0472">Membrane</keyword>
<feature type="transmembrane region" description="Helical" evidence="1">
    <location>
        <begin position="140"/>
        <end position="166"/>
    </location>
</feature>
<name>A0A501WXI6_9GAMM</name>
<keyword evidence="1" id="KW-1133">Transmembrane helix</keyword>
<evidence type="ECO:0000256" key="1">
    <source>
        <dbReference type="SAM" id="Phobius"/>
    </source>
</evidence>
<reference evidence="2 3" key="1">
    <citation type="submission" date="2019-06" db="EMBL/GenBank/DDBJ databases">
        <title>A novel bacterium of genus Marinomonas, isolated from coastal sand.</title>
        <authorList>
            <person name="Huang H."/>
            <person name="Mo K."/>
            <person name="Hu Y."/>
        </authorList>
    </citation>
    <scope>NUCLEOTIDE SEQUENCE [LARGE SCALE GENOMIC DNA]</scope>
    <source>
        <strain evidence="2 3">HB171799</strain>
    </source>
</reference>
<evidence type="ECO:0000313" key="3">
    <source>
        <dbReference type="Proteomes" id="UP000315901"/>
    </source>
</evidence>
<feature type="transmembrane region" description="Helical" evidence="1">
    <location>
        <begin position="114"/>
        <end position="134"/>
    </location>
</feature>
<evidence type="ECO:0000313" key="2">
    <source>
        <dbReference type="EMBL" id="TPE52874.1"/>
    </source>
</evidence>
<feature type="transmembrane region" description="Helical" evidence="1">
    <location>
        <begin position="48"/>
        <end position="72"/>
    </location>
</feature>